<feature type="signal peptide" evidence="1">
    <location>
        <begin position="1"/>
        <end position="22"/>
    </location>
</feature>
<dbReference type="AlphaFoldDB" id="A0AAW8NJZ1"/>
<feature type="chain" id="PRO_5043756993" description="Lipoprotein" evidence="1">
    <location>
        <begin position="23"/>
        <end position="146"/>
    </location>
</feature>
<sequence>MKRKVFAATLVFAALLLTGCQSTPNISALEQNSEADQLPGGLTIWPENEVPASNIRLLVEHEGTQYFGAKTANGKGACVAVLPTTDSKTWVAGCGDMTDDREIVHVSGLGIAETVLMTDGFDIDRLSGEGWKPIHRNIVVTGSPAR</sequence>
<dbReference type="EMBL" id="JAVDWN010000035">
    <property type="protein sequence ID" value="MDR7166248.1"/>
    <property type="molecule type" value="Genomic_DNA"/>
</dbReference>
<evidence type="ECO:0000313" key="3">
    <source>
        <dbReference type="Proteomes" id="UP001262032"/>
    </source>
</evidence>
<accession>A0AAW8NJZ1</accession>
<dbReference type="RefSeq" id="WP_139031207.1">
    <property type="nucleotide sequence ID" value="NZ_JAVDWN010000035.1"/>
</dbReference>
<evidence type="ECO:0000313" key="2">
    <source>
        <dbReference type="EMBL" id="MDR7166248.1"/>
    </source>
</evidence>
<gene>
    <name evidence="2" type="ORF">J2X12_004302</name>
</gene>
<evidence type="ECO:0000256" key="1">
    <source>
        <dbReference type="SAM" id="SignalP"/>
    </source>
</evidence>
<name>A0AAW8NJZ1_PSEOX</name>
<evidence type="ECO:0008006" key="4">
    <source>
        <dbReference type="Google" id="ProtNLM"/>
    </source>
</evidence>
<dbReference type="PROSITE" id="PS51257">
    <property type="entry name" value="PROKAR_LIPOPROTEIN"/>
    <property type="match status" value="1"/>
</dbReference>
<comment type="caution">
    <text evidence="2">The sequence shown here is derived from an EMBL/GenBank/DDBJ whole genome shotgun (WGS) entry which is preliminary data.</text>
</comment>
<proteinExistence type="predicted"/>
<protein>
    <recommendedName>
        <fullName evidence="4">Lipoprotein</fullName>
    </recommendedName>
</protein>
<organism evidence="2 3">
    <name type="scientific">Pseudarthrobacter oxydans</name>
    <name type="common">Arthrobacter oxydans</name>
    <dbReference type="NCBI Taxonomy" id="1671"/>
    <lineage>
        <taxon>Bacteria</taxon>
        <taxon>Bacillati</taxon>
        <taxon>Actinomycetota</taxon>
        <taxon>Actinomycetes</taxon>
        <taxon>Micrococcales</taxon>
        <taxon>Micrococcaceae</taxon>
        <taxon>Pseudarthrobacter</taxon>
    </lineage>
</organism>
<reference evidence="2" key="1">
    <citation type="submission" date="2023-07" db="EMBL/GenBank/DDBJ databases">
        <title>Sorghum-associated microbial communities from plants grown in Nebraska, USA.</title>
        <authorList>
            <person name="Schachtman D."/>
        </authorList>
    </citation>
    <scope>NUCLEOTIDE SEQUENCE</scope>
    <source>
        <strain evidence="2">BE261</strain>
    </source>
</reference>
<dbReference type="Proteomes" id="UP001262032">
    <property type="component" value="Unassembled WGS sequence"/>
</dbReference>
<keyword evidence="1" id="KW-0732">Signal</keyword>